<gene>
    <name evidence="1" type="ORF">E1B28_000123</name>
</gene>
<proteinExistence type="predicted"/>
<dbReference type="GeneID" id="66069199"/>
<comment type="caution">
    <text evidence="1">The sequence shown here is derived from an EMBL/GenBank/DDBJ whole genome shotgun (WGS) entry which is preliminary data.</text>
</comment>
<dbReference type="RefSeq" id="XP_043014623.1">
    <property type="nucleotide sequence ID" value="XM_043145923.1"/>
</dbReference>
<dbReference type="AlphaFoldDB" id="A0A9P7V0P5"/>
<reference evidence="1" key="1">
    <citation type="journal article" date="2021" name="Genome Biol. Evol.">
        <title>The assembled and annotated genome of the fairy-ring fungus Marasmius oreades.</title>
        <authorList>
            <person name="Hiltunen M."/>
            <person name="Ament-Velasquez S.L."/>
            <person name="Johannesson H."/>
        </authorList>
    </citation>
    <scope>NUCLEOTIDE SEQUENCE</scope>
    <source>
        <strain evidence="1">03SP1</strain>
    </source>
</reference>
<dbReference type="KEGG" id="more:E1B28_000123"/>
<sequence length="93" mass="10933">MTYFWVQMVHFGIRSMASLITTAKLWIEVEGEKGDFGRFLLLNPYIAKSDLWSEYYSKQVMMSKEVKEAMVLPDKKPLPNLVTQDLVDKIRMR</sequence>
<keyword evidence="2" id="KW-1185">Reference proteome</keyword>
<dbReference type="Proteomes" id="UP001049176">
    <property type="component" value="Chromosome 1"/>
</dbReference>
<dbReference type="EMBL" id="CM032181">
    <property type="protein sequence ID" value="KAG7098153.1"/>
    <property type="molecule type" value="Genomic_DNA"/>
</dbReference>
<name>A0A9P7V0P5_9AGAR</name>
<evidence type="ECO:0000313" key="1">
    <source>
        <dbReference type="EMBL" id="KAG7098153.1"/>
    </source>
</evidence>
<evidence type="ECO:0000313" key="2">
    <source>
        <dbReference type="Proteomes" id="UP001049176"/>
    </source>
</evidence>
<dbReference type="OrthoDB" id="3035177at2759"/>
<protein>
    <submittedName>
        <fullName evidence="1">Uncharacterized protein</fullName>
    </submittedName>
</protein>
<accession>A0A9P7V0P5</accession>
<organism evidence="1 2">
    <name type="scientific">Marasmius oreades</name>
    <name type="common">fairy-ring Marasmius</name>
    <dbReference type="NCBI Taxonomy" id="181124"/>
    <lineage>
        <taxon>Eukaryota</taxon>
        <taxon>Fungi</taxon>
        <taxon>Dikarya</taxon>
        <taxon>Basidiomycota</taxon>
        <taxon>Agaricomycotina</taxon>
        <taxon>Agaricomycetes</taxon>
        <taxon>Agaricomycetidae</taxon>
        <taxon>Agaricales</taxon>
        <taxon>Marasmiineae</taxon>
        <taxon>Marasmiaceae</taxon>
        <taxon>Marasmius</taxon>
    </lineage>
</organism>